<proteinExistence type="predicted"/>
<dbReference type="Proteomes" id="UP001634007">
    <property type="component" value="Unassembled WGS sequence"/>
</dbReference>
<keyword evidence="3" id="KW-1185">Reference proteome</keyword>
<dbReference type="AlphaFoldDB" id="A0ABD3KNJ6"/>
<protein>
    <submittedName>
        <fullName evidence="2">Uncharacterized protein</fullName>
    </submittedName>
</protein>
<sequence>MQSLMLPCNFAEELSRKRKKLDKLISDAGVKLPEKNRALDVEASLPSELSGAPVCEDNGDRVDGEGDGPADSSTDSCEYGEDGGSGSESEAKVV</sequence>
<organism evidence="2 3">
    <name type="scientific">Eucalyptus globulus</name>
    <name type="common">Tasmanian blue gum</name>
    <dbReference type="NCBI Taxonomy" id="34317"/>
    <lineage>
        <taxon>Eukaryota</taxon>
        <taxon>Viridiplantae</taxon>
        <taxon>Streptophyta</taxon>
        <taxon>Embryophyta</taxon>
        <taxon>Tracheophyta</taxon>
        <taxon>Spermatophyta</taxon>
        <taxon>Magnoliopsida</taxon>
        <taxon>eudicotyledons</taxon>
        <taxon>Gunneridae</taxon>
        <taxon>Pentapetalae</taxon>
        <taxon>rosids</taxon>
        <taxon>malvids</taxon>
        <taxon>Myrtales</taxon>
        <taxon>Myrtaceae</taxon>
        <taxon>Myrtoideae</taxon>
        <taxon>Eucalypteae</taxon>
        <taxon>Eucalyptus</taxon>
    </lineage>
</organism>
<evidence type="ECO:0000313" key="2">
    <source>
        <dbReference type="EMBL" id="KAL3741118.1"/>
    </source>
</evidence>
<feature type="region of interest" description="Disordered" evidence="1">
    <location>
        <begin position="43"/>
        <end position="94"/>
    </location>
</feature>
<dbReference type="EMBL" id="JBJKBG010000005">
    <property type="protein sequence ID" value="KAL3741118.1"/>
    <property type="molecule type" value="Genomic_DNA"/>
</dbReference>
<evidence type="ECO:0000313" key="3">
    <source>
        <dbReference type="Proteomes" id="UP001634007"/>
    </source>
</evidence>
<accession>A0ABD3KNJ6</accession>
<name>A0ABD3KNJ6_EUCGL</name>
<evidence type="ECO:0000256" key="1">
    <source>
        <dbReference type="SAM" id="MobiDB-lite"/>
    </source>
</evidence>
<gene>
    <name evidence="2" type="ORF">ACJRO7_022261</name>
</gene>
<reference evidence="2 3" key="1">
    <citation type="submission" date="2024-11" db="EMBL/GenBank/DDBJ databases">
        <title>Chromosome-level genome assembly of Eucalyptus globulus Labill. provides insights into its genome evolution.</title>
        <authorList>
            <person name="Li X."/>
        </authorList>
    </citation>
    <scope>NUCLEOTIDE SEQUENCE [LARGE SCALE GENOMIC DNA]</scope>
    <source>
        <strain evidence="2">CL2024</strain>
        <tissue evidence="2">Fresh tender leaves</tissue>
    </source>
</reference>
<comment type="caution">
    <text evidence="2">The sequence shown here is derived from an EMBL/GenBank/DDBJ whole genome shotgun (WGS) entry which is preliminary data.</text>
</comment>